<dbReference type="InterPro" id="IPR029052">
    <property type="entry name" value="Metallo-depent_PP-like"/>
</dbReference>
<name>A0A150TED7_SORCE</name>
<dbReference type="InterPro" id="IPR019079">
    <property type="entry name" value="Capsule_synth_CapA"/>
</dbReference>
<dbReference type="InterPro" id="IPR052169">
    <property type="entry name" value="CW_Biosynth-Accessory"/>
</dbReference>
<feature type="chain" id="PRO_5007569678" evidence="3">
    <location>
        <begin position="35"/>
        <end position="781"/>
    </location>
</feature>
<organism evidence="5 6">
    <name type="scientific">Sorangium cellulosum</name>
    <name type="common">Polyangium cellulosum</name>
    <dbReference type="NCBI Taxonomy" id="56"/>
    <lineage>
        <taxon>Bacteria</taxon>
        <taxon>Pseudomonadati</taxon>
        <taxon>Myxococcota</taxon>
        <taxon>Polyangia</taxon>
        <taxon>Polyangiales</taxon>
        <taxon>Polyangiaceae</taxon>
        <taxon>Sorangium</taxon>
    </lineage>
</organism>
<dbReference type="EMBL" id="JEME01002904">
    <property type="protein sequence ID" value="KYG02858.1"/>
    <property type="molecule type" value="Genomic_DNA"/>
</dbReference>
<reference evidence="5 6" key="1">
    <citation type="submission" date="2014-02" db="EMBL/GenBank/DDBJ databases">
        <title>The small core and large imbalanced accessory genome model reveals a collaborative survival strategy of Sorangium cellulosum strains in nature.</title>
        <authorList>
            <person name="Han K."/>
            <person name="Peng R."/>
            <person name="Blom J."/>
            <person name="Li Y.-Z."/>
        </authorList>
    </citation>
    <scope>NUCLEOTIDE SEQUENCE [LARGE SCALE GENOMIC DNA]</scope>
    <source>
        <strain evidence="5 6">So0007-03</strain>
    </source>
</reference>
<evidence type="ECO:0000313" key="6">
    <source>
        <dbReference type="Proteomes" id="UP000075502"/>
    </source>
</evidence>
<dbReference type="PANTHER" id="PTHR33393">
    <property type="entry name" value="POLYGLUTAMINE SYNTHESIS ACCESSORY PROTEIN RV0574C-RELATED"/>
    <property type="match status" value="1"/>
</dbReference>
<evidence type="ECO:0000256" key="1">
    <source>
        <dbReference type="ARBA" id="ARBA00005662"/>
    </source>
</evidence>
<accession>A0A150TED7</accession>
<dbReference type="Gene3D" id="2.60.120.260">
    <property type="entry name" value="Galactose-binding domain-like"/>
    <property type="match status" value="1"/>
</dbReference>
<dbReference type="Gene3D" id="3.60.21.10">
    <property type="match status" value="1"/>
</dbReference>
<evidence type="ECO:0000256" key="3">
    <source>
        <dbReference type="SAM" id="SignalP"/>
    </source>
</evidence>
<keyword evidence="3" id="KW-0732">Signal</keyword>
<dbReference type="AlphaFoldDB" id="A0A150TED7"/>
<feature type="region of interest" description="Disordered" evidence="2">
    <location>
        <begin position="523"/>
        <end position="542"/>
    </location>
</feature>
<feature type="signal peptide" evidence="3">
    <location>
        <begin position="1"/>
        <end position="34"/>
    </location>
</feature>
<dbReference type="SMART" id="SM00854">
    <property type="entry name" value="PGA_cap"/>
    <property type="match status" value="1"/>
</dbReference>
<protein>
    <submittedName>
        <fullName evidence="5">Carbohydrate-binding protein</fullName>
    </submittedName>
</protein>
<dbReference type="Pfam" id="PF09587">
    <property type="entry name" value="PGA_cap"/>
    <property type="match status" value="1"/>
</dbReference>
<evidence type="ECO:0000313" key="5">
    <source>
        <dbReference type="EMBL" id="KYG02858.1"/>
    </source>
</evidence>
<dbReference type="SUPFAM" id="SSF49464">
    <property type="entry name" value="Carboxypeptidase regulatory domain-like"/>
    <property type="match status" value="1"/>
</dbReference>
<comment type="caution">
    <text evidence="5">The sequence shown here is derived from an EMBL/GenBank/DDBJ whole genome shotgun (WGS) entry which is preliminary data.</text>
</comment>
<dbReference type="SUPFAM" id="SSF56300">
    <property type="entry name" value="Metallo-dependent phosphatases"/>
    <property type="match status" value="1"/>
</dbReference>
<dbReference type="PANTHER" id="PTHR33393:SF13">
    <property type="entry name" value="PGA BIOSYNTHESIS PROTEIN CAPA"/>
    <property type="match status" value="1"/>
</dbReference>
<dbReference type="SUPFAM" id="SSF49785">
    <property type="entry name" value="Galactose-binding domain-like"/>
    <property type="match status" value="1"/>
</dbReference>
<sequence length="781" mass="82595">MSAVLEQDPRRPGAIMARRRVIPTFTLPSLSACAALCASLPAGEAAAAYRFDATEAAFDAVYAAAPIDVTGVVVDEAGSPIAGAEVTAIGWGSGAVNDGELAFTDGAGAFTLAALARRSVLLRIEVDGYYTEIVPADLHRPLAAASAGVGRVVLTEQRAGRARILVGGDTMFGRRFIDGDADGVEGEAGDLIRPDTRQADALAVLSFLRDVLSSADYTQVNLESPVTANPATPHPYKSFTFFSYPEAARALALSGVDAVSLGNNHMFDYMEGGVTDTLIHVPNAGLDWFGAGPDETTAKGTVLYRTIRGVDVAFQGFSQIVNDGSTDAAYTLTASDGPPPKAGALELSLAEISDFMEEDAVGRFGIPVLHGGIEYSDYPSSGMRRRFVQLVQKGAGMVVAHHPHTIHGVGLYDAGAGPRFVFMSLGNMVFDQDVFETYQSYLAAVDIDEDSSGNRAVHRVQLIPFQNEDYVPKLVGGAWLGRAIRHIGHLSTTLPAAPSSGEAADGLTGAVVFASGPRAAAVSDPSQYTTSERAETRSVPLKSRATGPIEHLRSDEAESLAGLRTSAAASCDYGREIMLYGDFEDGDVDDTSHEGSMWSMSEFRYIQNSVVHGGTGAMVFLRKSSSTTEVSTYMNNRVKFDPGRKLTLTGFLKGDNAGQVRVQVYWYTSGGASVSNSVVLTRAAGTYDWQRFTIDLTPPSNAGSVRFYFRAGAPASGEAAAFLDDVSLIEWEGTIADASPGFAFPTPNNWGFARCTAVDPALTSLGVTMTHRSYALAPAAP</sequence>
<feature type="domain" description="Capsule synthesis protein CapA" evidence="4">
    <location>
        <begin position="163"/>
        <end position="432"/>
    </location>
</feature>
<dbReference type="InterPro" id="IPR008979">
    <property type="entry name" value="Galactose-bd-like_sf"/>
</dbReference>
<proteinExistence type="inferred from homology"/>
<comment type="similarity">
    <text evidence="1">Belongs to the CapA family.</text>
</comment>
<evidence type="ECO:0000259" key="4">
    <source>
        <dbReference type="SMART" id="SM00854"/>
    </source>
</evidence>
<dbReference type="Proteomes" id="UP000075502">
    <property type="component" value="Unassembled WGS sequence"/>
</dbReference>
<gene>
    <name evidence="5" type="ORF">BE21_54105</name>
</gene>
<dbReference type="InterPro" id="IPR008969">
    <property type="entry name" value="CarboxyPept-like_regulatory"/>
</dbReference>
<dbReference type="CDD" id="cd07381">
    <property type="entry name" value="MPP_CapA"/>
    <property type="match status" value="1"/>
</dbReference>
<dbReference type="Pfam" id="PF13620">
    <property type="entry name" value="CarboxypepD_reg"/>
    <property type="match status" value="1"/>
</dbReference>
<evidence type="ECO:0000256" key="2">
    <source>
        <dbReference type="SAM" id="MobiDB-lite"/>
    </source>
</evidence>
<dbReference type="Gene3D" id="2.60.40.1120">
    <property type="entry name" value="Carboxypeptidase-like, regulatory domain"/>
    <property type="match status" value="1"/>
</dbReference>